<sequence>MTTQLALGTVSFSPIVLREVITHRLTFDPSNYLNCDIDRSDISIVSFFETTLPRILDDLRACTRLPYLHVLDMRISLLGKTHYMFRNVPSSPATTGRPTDPGLIIISRAEVGVLINGSGFTS</sequence>
<gene>
    <name evidence="1" type="primary">NV</name>
</gene>
<dbReference type="Pfam" id="PF05554">
    <property type="entry name" value="Novirhabdo_Nv"/>
    <property type="match status" value="1"/>
</dbReference>
<dbReference type="InterPro" id="IPR008720">
    <property type="entry name" value="Novirhabdo_Nv"/>
</dbReference>
<evidence type="ECO:0000313" key="1">
    <source>
        <dbReference type="EMBL" id="AKC42403.1"/>
    </source>
</evidence>
<name>A0A0G2STM9_9RHAB</name>
<dbReference type="EMBL" id="KM244768">
    <property type="protein sequence ID" value="AKC42403.1"/>
    <property type="molecule type" value="Viral_cRNA"/>
</dbReference>
<reference evidence="1" key="1">
    <citation type="journal article" date="2015" name="Dis. Aquat. Organ.">
        <title>Real-time RT-PCR for detection, identification and absolute quantification of viral haemorrhagic septicaemia virus using different types of standards.</title>
        <authorList>
            <person name="Lopez-Vazquez C."/>
            <person name="Bandin I."/>
            <person name="Dopazo C.P."/>
        </authorList>
    </citation>
    <scope>NUCLEOTIDE SEQUENCE</scope>
    <source>
        <strain evidence="1">GH40</strain>
    </source>
</reference>
<dbReference type="PIRSF" id="PIRSF009530">
    <property type="entry name" value="Novirhabdo_Nv"/>
    <property type="match status" value="1"/>
</dbReference>
<organism evidence="1">
    <name type="scientific">Viral hemorrhagic septicemia virus</name>
    <dbReference type="NCBI Taxonomy" id="11287"/>
    <lineage>
        <taxon>Viruses</taxon>
        <taxon>Riboviria</taxon>
        <taxon>Orthornavirae</taxon>
        <taxon>Negarnaviricota</taxon>
        <taxon>Haploviricotina</taxon>
        <taxon>Monjiviricetes</taxon>
        <taxon>Mononegavirales</taxon>
        <taxon>Rhabdoviridae</taxon>
        <taxon>Gammarhabdovirinae</taxon>
        <taxon>Novirhabdovirus</taxon>
        <taxon>Novirhabdovirus piscine</taxon>
    </lineage>
</organism>
<protein>
    <submittedName>
        <fullName evidence="1">Non-virion protein</fullName>
    </submittedName>
</protein>
<accession>A0A0G2STM9</accession>
<proteinExistence type="predicted"/>